<dbReference type="EMBL" id="WHUW01000008">
    <property type="protein sequence ID" value="KAF8443271.1"/>
    <property type="molecule type" value="Genomic_DNA"/>
</dbReference>
<name>A0AAD4BYB8_BOLED</name>
<keyword evidence="2" id="KW-1185">Reference proteome</keyword>
<feature type="non-terminal residue" evidence="1">
    <location>
        <position position="123"/>
    </location>
</feature>
<proteinExistence type="predicted"/>
<reference evidence="1" key="1">
    <citation type="submission" date="2019-10" db="EMBL/GenBank/DDBJ databases">
        <authorList>
            <consortium name="DOE Joint Genome Institute"/>
            <person name="Kuo A."/>
            <person name="Miyauchi S."/>
            <person name="Kiss E."/>
            <person name="Drula E."/>
            <person name="Kohler A."/>
            <person name="Sanchez-Garcia M."/>
            <person name="Andreopoulos B."/>
            <person name="Barry K.W."/>
            <person name="Bonito G."/>
            <person name="Buee M."/>
            <person name="Carver A."/>
            <person name="Chen C."/>
            <person name="Cichocki N."/>
            <person name="Clum A."/>
            <person name="Culley D."/>
            <person name="Crous P.W."/>
            <person name="Fauchery L."/>
            <person name="Girlanda M."/>
            <person name="Hayes R."/>
            <person name="Keri Z."/>
            <person name="LaButti K."/>
            <person name="Lipzen A."/>
            <person name="Lombard V."/>
            <person name="Magnuson J."/>
            <person name="Maillard F."/>
            <person name="Morin E."/>
            <person name="Murat C."/>
            <person name="Nolan M."/>
            <person name="Ohm R."/>
            <person name="Pangilinan J."/>
            <person name="Pereira M."/>
            <person name="Perotto S."/>
            <person name="Peter M."/>
            <person name="Riley R."/>
            <person name="Sitrit Y."/>
            <person name="Stielow B."/>
            <person name="Szollosi G."/>
            <person name="Zifcakova L."/>
            <person name="Stursova M."/>
            <person name="Spatafora J.W."/>
            <person name="Tedersoo L."/>
            <person name="Vaario L.-M."/>
            <person name="Yamada A."/>
            <person name="Yan M."/>
            <person name="Wang P."/>
            <person name="Xu J."/>
            <person name="Bruns T."/>
            <person name="Baldrian P."/>
            <person name="Vilgalys R."/>
            <person name="Henrissat B."/>
            <person name="Grigoriev I.V."/>
            <person name="Hibbett D."/>
            <person name="Nagy L.G."/>
            <person name="Martin F.M."/>
        </authorList>
    </citation>
    <scope>NUCLEOTIDE SEQUENCE</scope>
    <source>
        <strain evidence="1">BED1</strain>
    </source>
</reference>
<comment type="caution">
    <text evidence="1">The sequence shown here is derived from an EMBL/GenBank/DDBJ whole genome shotgun (WGS) entry which is preliminary data.</text>
</comment>
<dbReference type="AlphaFoldDB" id="A0AAD4BYB8"/>
<protein>
    <submittedName>
        <fullName evidence="1">Uncharacterized protein</fullName>
    </submittedName>
</protein>
<dbReference type="Proteomes" id="UP001194468">
    <property type="component" value="Unassembled WGS sequence"/>
</dbReference>
<evidence type="ECO:0000313" key="2">
    <source>
        <dbReference type="Proteomes" id="UP001194468"/>
    </source>
</evidence>
<gene>
    <name evidence="1" type="ORF">L210DRAFT_3535355</name>
</gene>
<reference evidence="1" key="2">
    <citation type="journal article" date="2020" name="Nat. Commun.">
        <title>Large-scale genome sequencing of mycorrhizal fungi provides insights into the early evolution of symbiotic traits.</title>
        <authorList>
            <person name="Miyauchi S."/>
            <person name="Kiss E."/>
            <person name="Kuo A."/>
            <person name="Drula E."/>
            <person name="Kohler A."/>
            <person name="Sanchez-Garcia M."/>
            <person name="Morin E."/>
            <person name="Andreopoulos B."/>
            <person name="Barry K.W."/>
            <person name="Bonito G."/>
            <person name="Buee M."/>
            <person name="Carver A."/>
            <person name="Chen C."/>
            <person name="Cichocki N."/>
            <person name="Clum A."/>
            <person name="Culley D."/>
            <person name="Crous P.W."/>
            <person name="Fauchery L."/>
            <person name="Girlanda M."/>
            <person name="Hayes R.D."/>
            <person name="Keri Z."/>
            <person name="LaButti K."/>
            <person name="Lipzen A."/>
            <person name="Lombard V."/>
            <person name="Magnuson J."/>
            <person name="Maillard F."/>
            <person name="Murat C."/>
            <person name="Nolan M."/>
            <person name="Ohm R.A."/>
            <person name="Pangilinan J."/>
            <person name="Pereira M.F."/>
            <person name="Perotto S."/>
            <person name="Peter M."/>
            <person name="Pfister S."/>
            <person name="Riley R."/>
            <person name="Sitrit Y."/>
            <person name="Stielow J.B."/>
            <person name="Szollosi G."/>
            <person name="Zifcakova L."/>
            <person name="Stursova M."/>
            <person name="Spatafora J.W."/>
            <person name="Tedersoo L."/>
            <person name="Vaario L.M."/>
            <person name="Yamada A."/>
            <person name="Yan M."/>
            <person name="Wang P."/>
            <person name="Xu J."/>
            <person name="Bruns T."/>
            <person name="Baldrian P."/>
            <person name="Vilgalys R."/>
            <person name="Dunand C."/>
            <person name="Henrissat B."/>
            <person name="Grigoriev I.V."/>
            <person name="Hibbett D."/>
            <person name="Nagy L.G."/>
            <person name="Martin F.M."/>
        </authorList>
    </citation>
    <scope>NUCLEOTIDE SEQUENCE</scope>
    <source>
        <strain evidence="1">BED1</strain>
    </source>
</reference>
<sequence length="123" mass="13340">MLAVTALAGAGRLALARFGARAARLVNGDGDDSLHDDCVNEDDRSCLDVSRLEMNGFPGQRSGTLIPLVDSNLLLFAIIPQRVIFSSFTFAPTPLLVPSNESSVNQNRIELLQELDVHDCLFL</sequence>
<organism evidence="1 2">
    <name type="scientific">Boletus edulis BED1</name>
    <dbReference type="NCBI Taxonomy" id="1328754"/>
    <lineage>
        <taxon>Eukaryota</taxon>
        <taxon>Fungi</taxon>
        <taxon>Dikarya</taxon>
        <taxon>Basidiomycota</taxon>
        <taxon>Agaricomycotina</taxon>
        <taxon>Agaricomycetes</taxon>
        <taxon>Agaricomycetidae</taxon>
        <taxon>Boletales</taxon>
        <taxon>Boletineae</taxon>
        <taxon>Boletaceae</taxon>
        <taxon>Boletoideae</taxon>
        <taxon>Boletus</taxon>
    </lineage>
</organism>
<accession>A0AAD4BYB8</accession>
<evidence type="ECO:0000313" key="1">
    <source>
        <dbReference type="EMBL" id="KAF8443271.1"/>
    </source>
</evidence>